<organism evidence="1">
    <name type="scientific">Aphanomyces invadans</name>
    <dbReference type="NCBI Taxonomy" id="157072"/>
    <lineage>
        <taxon>Eukaryota</taxon>
        <taxon>Sar</taxon>
        <taxon>Stramenopiles</taxon>
        <taxon>Oomycota</taxon>
        <taxon>Saprolegniomycetes</taxon>
        <taxon>Saprolegniales</taxon>
        <taxon>Verrucalvaceae</taxon>
        <taxon>Aphanomyces</taxon>
    </lineage>
</organism>
<name>A0A024TRQ9_9STRA</name>
<protein>
    <submittedName>
        <fullName evidence="1">Uncharacterized protein</fullName>
    </submittedName>
</protein>
<dbReference type="VEuPathDB" id="FungiDB:H310_10012"/>
<reference evidence="1" key="1">
    <citation type="submission" date="2013-12" db="EMBL/GenBank/DDBJ databases">
        <title>The Genome Sequence of Aphanomyces invadans NJM9701.</title>
        <authorList>
            <consortium name="The Broad Institute Genomics Platform"/>
            <person name="Russ C."/>
            <person name="Tyler B."/>
            <person name="van West P."/>
            <person name="Dieguez-Uribeondo J."/>
            <person name="Young S.K."/>
            <person name="Zeng Q."/>
            <person name="Gargeya S."/>
            <person name="Fitzgerald M."/>
            <person name="Abouelleil A."/>
            <person name="Alvarado L."/>
            <person name="Chapman S.B."/>
            <person name="Gainer-Dewar J."/>
            <person name="Goldberg J."/>
            <person name="Griggs A."/>
            <person name="Gujja S."/>
            <person name="Hansen M."/>
            <person name="Howarth C."/>
            <person name="Imamovic A."/>
            <person name="Ireland A."/>
            <person name="Larimer J."/>
            <person name="McCowan C."/>
            <person name="Murphy C."/>
            <person name="Pearson M."/>
            <person name="Poon T.W."/>
            <person name="Priest M."/>
            <person name="Roberts A."/>
            <person name="Saif S."/>
            <person name="Shea T."/>
            <person name="Sykes S."/>
            <person name="Wortman J."/>
            <person name="Nusbaum C."/>
            <person name="Birren B."/>
        </authorList>
    </citation>
    <scope>NUCLEOTIDE SEQUENCE [LARGE SCALE GENOMIC DNA]</scope>
    <source>
        <strain evidence="1">NJM9701</strain>
    </source>
</reference>
<proteinExistence type="predicted"/>
<evidence type="ECO:0000313" key="1">
    <source>
        <dbReference type="EMBL" id="ETV96694.1"/>
    </source>
</evidence>
<dbReference type="EMBL" id="KI913975">
    <property type="protein sequence ID" value="ETV96694.1"/>
    <property type="molecule type" value="Genomic_DNA"/>
</dbReference>
<dbReference type="AlphaFoldDB" id="A0A024TRQ9"/>
<dbReference type="RefSeq" id="XP_008874471.1">
    <property type="nucleotide sequence ID" value="XM_008876249.1"/>
</dbReference>
<dbReference type="GeneID" id="20087062"/>
<gene>
    <name evidence="1" type="ORF">H310_10012</name>
</gene>
<accession>A0A024TRQ9</accession>
<sequence length="95" mass="10143">MFVRQAWRVVGSCGVGLLFGGRNEPWVGGTFVVVGVLIQVLQGWRSFDLCDMAGHTTGVAMGKLIAAGTPNMISLLKNLVKTVISLLKNLVKTAQ</sequence>